<keyword evidence="3" id="KW-0812">Transmembrane</keyword>
<keyword evidence="3" id="KW-1133">Transmembrane helix</keyword>
<dbReference type="PANTHER" id="PTHR33365:SF4">
    <property type="entry name" value="CYCLOCHLOROTINE BIOSYNTHESIS PROTEIN O"/>
    <property type="match status" value="1"/>
</dbReference>
<comment type="similarity">
    <text evidence="2">Belongs to the ustYa family.</text>
</comment>
<protein>
    <submittedName>
        <fullName evidence="4">Uncharacterized protein</fullName>
    </submittedName>
</protein>
<feature type="transmembrane region" description="Helical" evidence="3">
    <location>
        <begin position="39"/>
        <end position="61"/>
    </location>
</feature>
<evidence type="ECO:0000256" key="1">
    <source>
        <dbReference type="ARBA" id="ARBA00004685"/>
    </source>
</evidence>
<keyword evidence="5" id="KW-1185">Reference proteome</keyword>
<comment type="pathway">
    <text evidence="1">Mycotoxin biosynthesis.</text>
</comment>
<keyword evidence="3" id="KW-0472">Membrane</keyword>
<accession>A0A6A5TAD2</accession>
<gene>
    <name evidence="4" type="ORF">CC80DRAFT_540239</name>
</gene>
<dbReference type="AlphaFoldDB" id="A0A6A5TAD2"/>
<reference evidence="4" key="1">
    <citation type="journal article" date="2020" name="Stud. Mycol.">
        <title>101 Dothideomycetes genomes: a test case for predicting lifestyles and emergence of pathogens.</title>
        <authorList>
            <person name="Haridas S."/>
            <person name="Albert R."/>
            <person name="Binder M."/>
            <person name="Bloem J."/>
            <person name="Labutti K."/>
            <person name="Salamov A."/>
            <person name="Andreopoulos B."/>
            <person name="Baker S."/>
            <person name="Barry K."/>
            <person name="Bills G."/>
            <person name="Bluhm B."/>
            <person name="Cannon C."/>
            <person name="Castanera R."/>
            <person name="Culley D."/>
            <person name="Daum C."/>
            <person name="Ezra D."/>
            <person name="Gonzalez J."/>
            <person name="Henrissat B."/>
            <person name="Kuo A."/>
            <person name="Liang C."/>
            <person name="Lipzen A."/>
            <person name="Lutzoni F."/>
            <person name="Magnuson J."/>
            <person name="Mondo S."/>
            <person name="Nolan M."/>
            <person name="Ohm R."/>
            <person name="Pangilinan J."/>
            <person name="Park H.-J."/>
            <person name="Ramirez L."/>
            <person name="Alfaro M."/>
            <person name="Sun H."/>
            <person name="Tritt A."/>
            <person name="Yoshinaga Y."/>
            <person name="Zwiers L.-H."/>
            <person name="Turgeon B."/>
            <person name="Goodwin S."/>
            <person name="Spatafora J."/>
            <person name="Crous P."/>
            <person name="Grigoriev I."/>
        </authorList>
    </citation>
    <scope>NUCLEOTIDE SEQUENCE</scope>
    <source>
        <strain evidence="4">CBS 675.92</strain>
    </source>
</reference>
<name>A0A6A5TAD2_9PLEO</name>
<dbReference type="EMBL" id="ML977036">
    <property type="protein sequence ID" value="KAF1949551.1"/>
    <property type="molecule type" value="Genomic_DNA"/>
</dbReference>
<dbReference type="OrthoDB" id="3687641at2759"/>
<sequence length="248" mass="27948">MEKHATVDYDDASSQGEENMSFLNTHYMKEKAKRNGMKYLLLANLFVFTMSALTLICAIYMQHSKGTYIAAGLMDEFGVFSPAMNVVEYEQQHFKLASPINASEYVGTNAAVENAWKNIASLPDQMISTDDFPKLQKPADSLKVTDSKTGETGYRVGLEVFHQLQCLNILRLASYPEFASKLKGQDDRASLDECIEILRMNLMCQADVSVFTYHSMSGKKDAVADYESQHVCRNFDKIKQWANENAMP</sequence>
<organism evidence="4 5">
    <name type="scientific">Byssothecium circinans</name>
    <dbReference type="NCBI Taxonomy" id="147558"/>
    <lineage>
        <taxon>Eukaryota</taxon>
        <taxon>Fungi</taxon>
        <taxon>Dikarya</taxon>
        <taxon>Ascomycota</taxon>
        <taxon>Pezizomycotina</taxon>
        <taxon>Dothideomycetes</taxon>
        <taxon>Pleosporomycetidae</taxon>
        <taxon>Pleosporales</taxon>
        <taxon>Massarineae</taxon>
        <taxon>Massarinaceae</taxon>
        <taxon>Byssothecium</taxon>
    </lineage>
</organism>
<evidence type="ECO:0000256" key="3">
    <source>
        <dbReference type="SAM" id="Phobius"/>
    </source>
</evidence>
<evidence type="ECO:0000256" key="2">
    <source>
        <dbReference type="ARBA" id="ARBA00035112"/>
    </source>
</evidence>
<dbReference type="Pfam" id="PF11807">
    <property type="entry name" value="UstYa"/>
    <property type="match status" value="1"/>
</dbReference>
<dbReference type="PANTHER" id="PTHR33365">
    <property type="entry name" value="YALI0B05434P"/>
    <property type="match status" value="1"/>
</dbReference>
<dbReference type="Proteomes" id="UP000800035">
    <property type="component" value="Unassembled WGS sequence"/>
</dbReference>
<evidence type="ECO:0000313" key="4">
    <source>
        <dbReference type="EMBL" id="KAF1949551.1"/>
    </source>
</evidence>
<proteinExistence type="inferred from homology"/>
<dbReference type="InterPro" id="IPR021765">
    <property type="entry name" value="UstYa-like"/>
</dbReference>
<dbReference type="GO" id="GO:0043386">
    <property type="term" value="P:mycotoxin biosynthetic process"/>
    <property type="evidence" value="ECO:0007669"/>
    <property type="project" value="InterPro"/>
</dbReference>
<evidence type="ECO:0000313" key="5">
    <source>
        <dbReference type="Proteomes" id="UP000800035"/>
    </source>
</evidence>